<dbReference type="Gene3D" id="3.30.720.110">
    <property type="match status" value="1"/>
</dbReference>
<dbReference type="PROSITE" id="PS51819">
    <property type="entry name" value="VOC"/>
    <property type="match status" value="1"/>
</dbReference>
<dbReference type="InterPro" id="IPR037523">
    <property type="entry name" value="VOC_core"/>
</dbReference>
<comment type="caution">
    <text evidence="2">The sequence shown here is derived from an EMBL/GenBank/DDBJ whole genome shotgun (WGS) entry which is preliminary data.</text>
</comment>
<dbReference type="Gene3D" id="3.30.720.120">
    <property type="match status" value="1"/>
</dbReference>
<organism evidence="2 3">
    <name type="scientific">Chryseosolibacter histidini</name>
    <dbReference type="NCBI Taxonomy" id="2782349"/>
    <lineage>
        <taxon>Bacteria</taxon>
        <taxon>Pseudomonadati</taxon>
        <taxon>Bacteroidota</taxon>
        <taxon>Cytophagia</taxon>
        <taxon>Cytophagales</taxon>
        <taxon>Chryseotaleaceae</taxon>
        <taxon>Chryseosolibacter</taxon>
    </lineage>
</organism>
<dbReference type="InterPro" id="IPR029068">
    <property type="entry name" value="Glyas_Bleomycin-R_OHBP_Dase"/>
</dbReference>
<sequence length="145" mass="16014">MKMHSQENPAAAFVPMLYLKDLAAAITFYKKAFGATERWRVSNADGSVHVAEMDIPPASFRMHEEVSRDGALSPPTLKGTTVIINLLVPDPDRLAAQAIAAGAKEVSPMRDYEYGFRQGTIADPFGHLWCLERMDDLNKIPKLPS</sequence>
<proteinExistence type="predicted"/>
<keyword evidence="3" id="KW-1185">Reference proteome</keyword>
<dbReference type="RefSeq" id="WP_254166383.1">
    <property type="nucleotide sequence ID" value="NZ_JAHESF010000020.1"/>
</dbReference>
<gene>
    <name evidence="2" type="ORF">KK083_19245</name>
</gene>
<dbReference type="Pfam" id="PF00903">
    <property type="entry name" value="Glyoxalase"/>
    <property type="match status" value="1"/>
</dbReference>
<evidence type="ECO:0000313" key="2">
    <source>
        <dbReference type="EMBL" id="MBT1699039.1"/>
    </source>
</evidence>
<dbReference type="PANTHER" id="PTHR34109">
    <property type="entry name" value="BNAUNNG04460D PROTEIN-RELATED"/>
    <property type="match status" value="1"/>
</dbReference>
<dbReference type="EMBL" id="JAHESF010000020">
    <property type="protein sequence ID" value="MBT1699039.1"/>
    <property type="molecule type" value="Genomic_DNA"/>
</dbReference>
<dbReference type="SUPFAM" id="SSF54593">
    <property type="entry name" value="Glyoxalase/Bleomycin resistance protein/Dihydroxybiphenyl dioxygenase"/>
    <property type="match status" value="1"/>
</dbReference>
<evidence type="ECO:0000313" key="3">
    <source>
        <dbReference type="Proteomes" id="UP001319200"/>
    </source>
</evidence>
<accession>A0AAP2GKH4</accession>
<feature type="domain" description="VOC" evidence="1">
    <location>
        <begin position="10"/>
        <end position="134"/>
    </location>
</feature>
<dbReference type="InterPro" id="IPR004360">
    <property type="entry name" value="Glyas_Fos-R_dOase_dom"/>
</dbReference>
<evidence type="ECO:0000259" key="1">
    <source>
        <dbReference type="PROSITE" id="PS51819"/>
    </source>
</evidence>
<protein>
    <submittedName>
        <fullName evidence="2">VOC family protein</fullName>
    </submittedName>
</protein>
<name>A0AAP2GKH4_9BACT</name>
<dbReference type="Proteomes" id="UP001319200">
    <property type="component" value="Unassembled WGS sequence"/>
</dbReference>
<dbReference type="AlphaFoldDB" id="A0AAP2GKH4"/>
<dbReference type="PANTHER" id="PTHR34109:SF1">
    <property type="entry name" value="VOC DOMAIN-CONTAINING PROTEIN"/>
    <property type="match status" value="1"/>
</dbReference>
<reference evidence="2 3" key="1">
    <citation type="submission" date="2021-05" db="EMBL/GenBank/DDBJ databases">
        <title>A Polyphasic approach of four new species of the genus Ohtaekwangia: Ohtaekwangia histidinii sp. nov., Ohtaekwangia cretensis sp. nov., Ohtaekwangia indiensis sp. nov., Ohtaekwangia reichenbachii sp. nov. from diverse environment.</title>
        <authorList>
            <person name="Octaviana S."/>
        </authorList>
    </citation>
    <scope>NUCLEOTIDE SEQUENCE [LARGE SCALE GENOMIC DNA]</scope>
    <source>
        <strain evidence="2 3">PWU4</strain>
    </source>
</reference>